<dbReference type="PANTHER" id="PTHR33938:SF16">
    <property type="entry name" value="CARBOXYLIC ESTER HYDROLASE"/>
    <property type="match status" value="1"/>
</dbReference>
<evidence type="ECO:0000313" key="6">
    <source>
        <dbReference type="EMBL" id="KAJ5703277.1"/>
    </source>
</evidence>
<dbReference type="InterPro" id="IPR011118">
    <property type="entry name" value="Tannase/feruloyl_esterase"/>
</dbReference>
<dbReference type="EC" id="3.1.1.-" evidence="5"/>
<keyword evidence="4" id="KW-1015">Disulfide bond</keyword>
<keyword evidence="3 5" id="KW-0378">Hydrolase</keyword>
<keyword evidence="2" id="KW-0732">Signal</keyword>
<reference evidence="6" key="1">
    <citation type="journal article" date="2023" name="IMA Fungus">
        <title>Comparative genomic study of the Penicillium genus elucidates a diverse pangenome and 15 lateral gene transfer events.</title>
        <authorList>
            <person name="Petersen C."/>
            <person name="Sorensen T."/>
            <person name="Nielsen M.R."/>
            <person name="Sondergaard T.E."/>
            <person name="Sorensen J.L."/>
            <person name="Fitzpatrick D.A."/>
            <person name="Frisvad J.C."/>
            <person name="Nielsen K.L."/>
        </authorList>
    </citation>
    <scope>NUCLEOTIDE SEQUENCE</scope>
    <source>
        <strain evidence="6">IBT 17514</strain>
    </source>
</reference>
<dbReference type="GO" id="GO:0052689">
    <property type="term" value="F:carboxylic ester hydrolase activity"/>
    <property type="evidence" value="ECO:0007669"/>
    <property type="project" value="UniProtKB-KW"/>
</dbReference>
<protein>
    <recommendedName>
        <fullName evidence="5">Carboxylic ester hydrolase</fullName>
        <ecNumber evidence="5">3.1.1.-</ecNumber>
    </recommendedName>
</protein>
<comment type="caution">
    <text evidence="6">The sequence shown here is derived from an EMBL/GenBank/DDBJ whole genome shotgun (WGS) entry which is preliminary data.</text>
</comment>
<dbReference type="EMBL" id="JAQJAN010000023">
    <property type="protein sequence ID" value="KAJ5703277.1"/>
    <property type="molecule type" value="Genomic_DNA"/>
</dbReference>
<dbReference type="Proteomes" id="UP001215712">
    <property type="component" value="Unassembled WGS sequence"/>
</dbReference>
<proteinExistence type="inferred from homology"/>
<keyword evidence="1" id="KW-0719">Serine esterase</keyword>
<comment type="similarity">
    <text evidence="5">Belongs to the tannase family.</text>
</comment>
<dbReference type="AlphaFoldDB" id="A0AAD6HA74"/>
<gene>
    <name evidence="6" type="ORF">N7493_011666</name>
</gene>
<dbReference type="Pfam" id="PF07519">
    <property type="entry name" value="Tannase"/>
    <property type="match status" value="1"/>
</dbReference>
<evidence type="ECO:0000256" key="5">
    <source>
        <dbReference type="RuleBase" id="RU361238"/>
    </source>
</evidence>
<evidence type="ECO:0000313" key="7">
    <source>
        <dbReference type="Proteomes" id="UP001215712"/>
    </source>
</evidence>
<organism evidence="6 7">
    <name type="scientific">Penicillium malachiteum</name>
    <dbReference type="NCBI Taxonomy" id="1324776"/>
    <lineage>
        <taxon>Eukaryota</taxon>
        <taxon>Fungi</taxon>
        <taxon>Dikarya</taxon>
        <taxon>Ascomycota</taxon>
        <taxon>Pezizomycotina</taxon>
        <taxon>Eurotiomycetes</taxon>
        <taxon>Eurotiomycetidae</taxon>
        <taxon>Eurotiales</taxon>
        <taxon>Aspergillaceae</taxon>
        <taxon>Penicillium</taxon>
    </lineage>
</organism>
<keyword evidence="7" id="KW-1185">Reference proteome</keyword>
<evidence type="ECO:0000256" key="2">
    <source>
        <dbReference type="ARBA" id="ARBA00022729"/>
    </source>
</evidence>
<evidence type="ECO:0000256" key="3">
    <source>
        <dbReference type="ARBA" id="ARBA00022801"/>
    </source>
</evidence>
<sequence>MVSNASHSGEVFFPDATINYCNVTFSYTHTGSDQSVIVGYYMPAPDAFETSGSMSAPGGVMYGAVSGFTDGGFGFMDTDFDDVFLLSNGNINWPSVYMLGYGAIKEMTIIGKQLTRNFYDVSNSSKVYSYYQGCSEGGREGWSQGQCAAEEYDGLIIGAPAIRYGQQQANHLYSNIVEKTLDYYPPPCKLEKIFNETSAACDPLDGRTDGVVARSDLCQLKFNMISIIGKPYYCAPSTSTSLGHRLDMFARGNPKNFKVWYMLDTPLVD</sequence>
<name>A0AAD6HA74_9EURO</name>
<evidence type="ECO:0000256" key="1">
    <source>
        <dbReference type="ARBA" id="ARBA00022487"/>
    </source>
</evidence>
<reference evidence="6" key="2">
    <citation type="submission" date="2023-01" db="EMBL/GenBank/DDBJ databases">
        <authorList>
            <person name="Petersen C."/>
        </authorList>
    </citation>
    <scope>NUCLEOTIDE SEQUENCE</scope>
    <source>
        <strain evidence="6">IBT 17514</strain>
    </source>
</reference>
<accession>A0AAD6HA74</accession>
<evidence type="ECO:0000256" key="4">
    <source>
        <dbReference type="ARBA" id="ARBA00023157"/>
    </source>
</evidence>
<dbReference type="PANTHER" id="PTHR33938">
    <property type="entry name" value="FERULOYL ESTERASE B-RELATED"/>
    <property type="match status" value="1"/>
</dbReference>